<feature type="transmembrane region" description="Helical" evidence="6">
    <location>
        <begin position="79"/>
        <end position="100"/>
    </location>
</feature>
<accession>A0ABQ6NAM7</accession>
<feature type="transmembrane region" description="Helical" evidence="6">
    <location>
        <begin position="282"/>
        <end position="300"/>
    </location>
</feature>
<comment type="caution">
    <text evidence="7">The sequence shown here is derived from an EMBL/GenBank/DDBJ whole genome shotgun (WGS) entry which is preliminary data.</text>
</comment>
<feature type="transmembrane region" description="Helical" evidence="6">
    <location>
        <begin position="192"/>
        <end position="212"/>
    </location>
</feature>
<gene>
    <name evidence="7" type="ORF">TeGR_g3531</name>
</gene>
<evidence type="ECO:0000256" key="4">
    <source>
        <dbReference type="ARBA" id="ARBA00022989"/>
    </source>
</evidence>
<dbReference type="EMBL" id="BRYB01006239">
    <property type="protein sequence ID" value="GMI52925.1"/>
    <property type="molecule type" value="Genomic_DNA"/>
</dbReference>
<dbReference type="PANTHER" id="PTHR10778:SF8">
    <property type="entry name" value="ADENOSINE 3'-PHOSPHO 5'-PHOSPHOSULFATE TRANSPORTER 2"/>
    <property type="match status" value="1"/>
</dbReference>
<evidence type="ECO:0008006" key="9">
    <source>
        <dbReference type="Google" id="ProtNLM"/>
    </source>
</evidence>
<evidence type="ECO:0000256" key="5">
    <source>
        <dbReference type="ARBA" id="ARBA00023136"/>
    </source>
</evidence>
<keyword evidence="2" id="KW-0813">Transport</keyword>
<organism evidence="7 8">
    <name type="scientific">Tetraparma gracilis</name>
    <dbReference type="NCBI Taxonomy" id="2962635"/>
    <lineage>
        <taxon>Eukaryota</taxon>
        <taxon>Sar</taxon>
        <taxon>Stramenopiles</taxon>
        <taxon>Ochrophyta</taxon>
        <taxon>Bolidophyceae</taxon>
        <taxon>Parmales</taxon>
        <taxon>Triparmaceae</taxon>
        <taxon>Tetraparma</taxon>
    </lineage>
</organism>
<comment type="subcellular location">
    <subcellularLocation>
        <location evidence="1">Membrane</location>
        <topology evidence="1">Multi-pass membrane protein</topology>
    </subcellularLocation>
</comment>
<protein>
    <recommendedName>
        <fullName evidence="9">UAA transporter</fullName>
    </recommendedName>
</protein>
<feature type="transmembrane region" description="Helical" evidence="6">
    <location>
        <begin position="227"/>
        <end position="248"/>
    </location>
</feature>
<reference evidence="7 8" key="1">
    <citation type="journal article" date="2023" name="Commun. Biol.">
        <title>Genome analysis of Parmales, the sister group of diatoms, reveals the evolutionary specialization of diatoms from phago-mixotrophs to photoautotrophs.</title>
        <authorList>
            <person name="Ban H."/>
            <person name="Sato S."/>
            <person name="Yoshikawa S."/>
            <person name="Yamada K."/>
            <person name="Nakamura Y."/>
            <person name="Ichinomiya M."/>
            <person name="Sato N."/>
            <person name="Blanc-Mathieu R."/>
            <person name="Endo H."/>
            <person name="Kuwata A."/>
            <person name="Ogata H."/>
        </authorList>
    </citation>
    <scope>NUCLEOTIDE SEQUENCE [LARGE SCALE GENOMIC DNA]</scope>
</reference>
<feature type="transmembrane region" description="Helical" evidence="6">
    <location>
        <begin position="130"/>
        <end position="148"/>
    </location>
</feature>
<evidence type="ECO:0000256" key="1">
    <source>
        <dbReference type="ARBA" id="ARBA00004141"/>
    </source>
</evidence>
<keyword evidence="3 6" id="KW-0812">Transmembrane</keyword>
<evidence type="ECO:0000313" key="8">
    <source>
        <dbReference type="Proteomes" id="UP001165060"/>
    </source>
</evidence>
<proteinExistence type="predicted"/>
<evidence type="ECO:0000256" key="2">
    <source>
        <dbReference type="ARBA" id="ARBA00022448"/>
    </source>
</evidence>
<keyword evidence="4 6" id="KW-1133">Transmembrane helix</keyword>
<evidence type="ECO:0000256" key="3">
    <source>
        <dbReference type="ARBA" id="ARBA00022692"/>
    </source>
</evidence>
<keyword evidence="5 6" id="KW-0472">Membrane</keyword>
<dbReference type="PANTHER" id="PTHR10778">
    <property type="entry name" value="SOLUTE CARRIER FAMILY 35 MEMBER B"/>
    <property type="match status" value="1"/>
</dbReference>
<feature type="transmembrane region" description="Helical" evidence="6">
    <location>
        <begin position="12"/>
        <end position="29"/>
    </location>
</feature>
<name>A0ABQ6NAM7_9STRA</name>
<dbReference type="Pfam" id="PF08449">
    <property type="entry name" value="UAA"/>
    <property type="match status" value="1"/>
</dbReference>
<evidence type="ECO:0000256" key="6">
    <source>
        <dbReference type="SAM" id="Phobius"/>
    </source>
</evidence>
<feature type="transmembrane region" description="Helical" evidence="6">
    <location>
        <begin position="41"/>
        <end position="59"/>
    </location>
</feature>
<sequence length="336" mass="35547">MSSSPNEPPYSLPVLTFSVFFFFGLHNLLQEAIMSLPNSPSGIVLGFLEVLGVTLLTFLERLLSLPPSSRTRNAPLRSFLLLTFLLTSSSSLSNLSLNYINYPTKVVFRSCKLLPTMASATLLNRQTFTGAQYLSAFSICLGLVLYAASDMSNSPAFDPFGLLLVSLSVCADAVLPNAQQKLFAAGSSRSEVTYYTNVLVLGVMTVTTGASGDLGELRAFAQSSPTAAVYLLLYTLISYVAISVHMTAIKSFGSVTTVLIGTARKAMTIALSFLLFPKAFSWYNVAGTALVLGGLLSAEVRKAVEKQRGKAAAAAGGGGAVEMETLLKQRGASGGV</sequence>
<evidence type="ECO:0000313" key="7">
    <source>
        <dbReference type="EMBL" id="GMI52925.1"/>
    </source>
</evidence>
<dbReference type="InterPro" id="IPR013657">
    <property type="entry name" value="SCL35B1-4/HUT1"/>
</dbReference>
<keyword evidence="8" id="KW-1185">Reference proteome</keyword>
<dbReference type="Proteomes" id="UP001165060">
    <property type="component" value="Unassembled WGS sequence"/>
</dbReference>